<evidence type="ECO:0000256" key="2">
    <source>
        <dbReference type="ARBA" id="ARBA00007430"/>
    </source>
</evidence>
<keyword evidence="9" id="KW-1185">Reference proteome</keyword>
<evidence type="ECO:0000256" key="6">
    <source>
        <dbReference type="ARBA" id="ARBA00023136"/>
    </source>
</evidence>
<feature type="transmembrane region" description="Helical" evidence="7">
    <location>
        <begin position="295"/>
        <end position="317"/>
    </location>
</feature>
<dbReference type="Proteomes" id="UP001410648">
    <property type="component" value="Unassembled WGS sequence"/>
</dbReference>
<keyword evidence="5 7" id="KW-1133">Transmembrane helix</keyword>
<feature type="transmembrane region" description="Helical" evidence="7">
    <location>
        <begin position="235"/>
        <end position="252"/>
    </location>
</feature>
<keyword evidence="4 7" id="KW-0812">Transmembrane</keyword>
<sequence>MSRLKKQAINGVLWTTIQTAVTFLTGPLLMIFQARYLTPFEFGILSVIHIFLSIINVIENFGISTAIIQRDHVTKNERSSLFFFQIIFTSLVGFVVVLIAPIIAKIFDMEPLRRLLPLLSVMVFLNGPAIVFTAFLEKDFYFKELSLINITRQISIFLFTVIFLVAGMGLTGVVLGQIISVAIMVFLIFYVSHQKDYLHLKFHFNIKEILPFIKYGVPIGAKQLMTQLTHHADELIIGYFLSAEILGLYYFAKNLLNRIRSLVSTAFSKVLLPLLSRVKTDSVRLTRTYNDISKYISVFAFPLFIGIALTADLFIPILFGEEWLSSVDFFIILSIAYIPYMLTANVATSLLYSINKPNLVLYTEVVANAIYIVSLLVISILDYGIYFVVGLYAIYLILKTFTLQYLTQLHLHSTFKEYLLLFKPAMLSTGIMAILVLLSKIIILNVPLIELTIIIAIGVIGYTFVYLLLDCRTIKDILNLVKSR</sequence>
<feature type="transmembrane region" description="Helical" evidence="7">
    <location>
        <begin position="12"/>
        <end position="32"/>
    </location>
</feature>
<comment type="similarity">
    <text evidence="2">Belongs to the polysaccharide synthase family.</text>
</comment>
<evidence type="ECO:0000256" key="5">
    <source>
        <dbReference type="ARBA" id="ARBA00022989"/>
    </source>
</evidence>
<feature type="transmembrane region" description="Helical" evidence="7">
    <location>
        <begin position="115"/>
        <end position="136"/>
    </location>
</feature>
<keyword evidence="3" id="KW-1003">Cell membrane</keyword>
<dbReference type="RefSeq" id="WP_346024107.1">
    <property type="nucleotide sequence ID" value="NZ_BAAADA010000046.1"/>
</dbReference>
<dbReference type="PANTHER" id="PTHR30250:SF10">
    <property type="entry name" value="LIPOPOLYSACCHARIDE BIOSYNTHESIS PROTEIN WZXC"/>
    <property type="match status" value="1"/>
</dbReference>
<feature type="transmembrane region" description="Helical" evidence="7">
    <location>
        <begin position="359"/>
        <end position="378"/>
    </location>
</feature>
<feature type="transmembrane region" description="Helical" evidence="7">
    <location>
        <begin position="384"/>
        <end position="406"/>
    </location>
</feature>
<evidence type="ECO:0000313" key="8">
    <source>
        <dbReference type="EMBL" id="GAA0478716.1"/>
    </source>
</evidence>
<organism evidence="8 9">
    <name type="scientific">Alkalibacterium indicireducens</name>
    <dbReference type="NCBI Taxonomy" id="398758"/>
    <lineage>
        <taxon>Bacteria</taxon>
        <taxon>Bacillati</taxon>
        <taxon>Bacillota</taxon>
        <taxon>Bacilli</taxon>
        <taxon>Lactobacillales</taxon>
        <taxon>Carnobacteriaceae</taxon>
        <taxon>Alkalibacterium</taxon>
    </lineage>
</organism>
<name>A0ABN1AKD3_9LACT</name>
<feature type="transmembrane region" description="Helical" evidence="7">
    <location>
        <begin position="448"/>
        <end position="469"/>
    </location>
</feature>
<keyword evidence="6 7" id="KW-0472">Membrane</keyword>
<feature type="transmembrane region" description="Helical" evidence="7">
    <location>
        <begin position="80"/>
        <end position="103"/>
    </location>
</feature>
<dbReference type="EMBL" id="BAAADA010000046">
    <property type="protein sequence ID" value="GAA0478716.1"/>
    <property type="molecule type" value="Genomic_DNA"/>
</dbReference>
<gene>
    <name evidence="8" type="ORF">GCM10008936_06200</name>
</gene>
<evidence type="ECO:0000256" key="4">
    <source>
        <dbReference type="ARBA" id="ARBA00022692"/>
    </source>
</evidence>
<evidence type="ECO:0000256" key="3">
    <source>
        <dbReference type="ARBA" id="ARBA00022475"/>
    </source>
</evidence>
<protein>
    <submittedName>
        <fullName evidence="8">Lipopolysaccharide biosynthesis protein</fullName>
    </submittedName>
</protein>
<feature type="transmembrane region" description="Helical" evidence="7">
    <location>
        <begin position="418"/>
        <end position="442"/>
    </location>
</feature>
<dbReference type="Pfam" id="PF13440">
    <property type="entry name" value="Polysacc_synt_3"/>
    <property type="match status" value="1"/>
</dbReference>
<comment type="caution">
    <text evidence="8">The sequence shown here is derived from an EMBL/GenBank/DDBJ whole genome shotgun (WGS) entry which is preliminary data.</text>
</comment>
<evidence type="ECO:0000313" key="9">
    <source>
        <dbReference type="Proteomes" id="UP001410648"/>
    </source>
</evidence>
<feature type="transmembrane region" description="Helical" evidence="7">
    <location>
        <begin position="329"/>
        <end position="352"/>
    </location>
</feature>
<feature type="transmembrane region" description="Helical" evidence="7">
    <location>
        <begin position="44"/>
        <end position="68"/>
    </location>
</feature>
<dbReference type="InterPro" id="IPR050833">
    <property type="entry name" value="Poly_Biosynth_Transport"/>
</dbReference>
<feature type="transmembrane region" description="Helical" evidence="7">
    <location>
        <begin position="157"/>
        <end position="190"/>
    </location>
</feature>
<accession>A0ABN1AKD3</accession>
<reference evidence="8 9" key="1">
    <citation type="journal article" date="2019" name="Int. J. Syst. Evol. Microbiol.">
        <title>The Global Catalogue of Microorganisms (GCM) 10K type strain sequencing project: providing services to taxonomists for standard genome sequencing and annotation.</title>
        <authorList>
            <consortium name="The Broad Institute Genomics Platform"/>
            <consortium name="The Broad Institute Genome Sequencing Center for Infectious Disease"/>
            <person name="Wu L."/>
            <person name="Ma J."/>
        </authorList>
    </citation>
    <scope>NUCLEOTIDE SEQUENCE [LARGE SCALE GENOMIC DNA]</scope>
    <source>
        <strain evidence="8 9">JCM 14232</strain>
    </source>
</reference>
<dbReference type="PANTHER" id="PTHR30250">
    <property type="entry name" value="PST FAMILY PREDICTED COLANIC ACID TRANSPORTER"/>
    <property type="match status" value="1"/>
</dbReference>
<evidence type="ECO:0000256" key="1">
    <source>
        <dbReference type="ARBA" id="ARBA00004651"/>
    </source>
</evidence>
<proteinExistence type="inferred from homology"/>
<comment type="subcellular location">
    <subcellularLocation>
        <location evidence="1">Cell membrane</location>
        <topology evidence="1">Multi-pass membrane protein</topology>
    </subcellularLocation>
</comment>
<evidence type="ECO:0000256" key="7">
    <source>
        <dbReference type="SAM" id="Phobius"/>
    </source>
</evidence>